<gene>
    <name evidence="1" type="ORF">N0V89_008917</name>
</gene>
<dbReference type="RefSeq" id="XP_056069226.1">
    <property type="nucleotide sequence ID" value="XM_056217670.1"/>
</dbReference>
<reference evidence="1" key="1">
    <citation type="submission" date="2022-10" db="EMBL/GenBank/DDBJ databases">
        <title>Tapping the CABI collections for fungal endophytes: first genome assemblies for Collariella, Neodidymelliopsis, Ascochyta clinopodiicola, Didymella pomorum, Didymosphaeria variabile, Neocosmospora piperis and Neocucurbitaria cava.</title>
        <authorList>
            <person name="Hill R."/>
        </authorList>
    </citation>
    <scope>NUCLEOTIDE SEQUENCE</scope>
    <source>
        <strain evidence="1">IMI 356815</strain>
    </source>
</reference>
<dbReference type="OrthoDB" id="9991317at2759"/>
<dbReference type="Proteomes" id="UP001140513">
    <property type="component" value="Unassembled WGS sequence"/>
</dbReference>
<sequence>MDEDTAMENSELSQLFKQMQDDGIEPTELLAQMAVQAYKEHIRTDKLDLIDAAVAMAAESVKRTPVSSDTLPTHLSIYGVMLASRYERTGNMADLEAAIQTAQQAINSAPDNHPDRAAWLNNLGNKLRSRYERTGDMVDLEKSGDSYSCAWKCENSIPFYRVQAAAQCVDVLGLLGKLNHAAELTGNAINLLPTISNRSLQRSN</sequence>
<evidence type="ECO:0000313" key="2">
    <source>
        <dbReference type="Proteomes" id="UP001140513"/>
    </source>
</evidence>
<dbReference type="EMBL" id="JAPEUX010000006">
    <property type="protein sequence ID" value="KAJ4350296.1"/>
    <property type="molecule type" value="Genomic_DNA"/>
</dbReference>
<dbReference type="Gene3D" id="1.10.150.90">
    <property type="entry name" value="Immunodeficiency lentiviruses, gag gene matrix protein p17"/>
    <property type="match status" value="1"/>
</dbReference>
<keyword evidence="2" id="KW-1185">Reference proteome</keyword>
<accession>A0A9W8XJ38</accession>
<dbReference type="InterPro" id="IPR012344">
    <property type="entry name" value="Matrix_HIV/RSV_N"/>
</dbReference>
<protein>
    <submittedName>
        <fullName evidence="1">Uncharacterized protein</fullName>
    </submittedName>
</protein>
<evidence type="ECO:0000313" key="1">
    <source>
        <dbReference type="EMBL" id="KAJ4350296.1"/>
    </source>
</evidence>
<dbReference type="GeneID" id="80912447"/>
<name>A0A9W8XJ38_9PLEO</name>
<dbReference type="AlphaFoldDB" id="A0A9W8XJ38"/>
<organism evidence="1 2">
    <name type="scientific">Didymosphaeria variabile</name>
    <dbReference type="NCBI Taxonomy" id="1932322"/>
    <lineage>
        <taxon>Eukaryota</taxon>
        <taxon>Fungi</taxon>
        <taxon>Dikarya</taxon>
        <taxon>Ascomycota</taxon>
        <taxon>Pezizomycotina</taxon>
        <taxon>Dothideomycetes</taxon>
        <taxon>Pleosporomycetidae</taxon>
        <taxon>Pleosporales</taxon>
        <taxon>Massarineae</taxon>
        <taxon>Didymosphaeriaceae</taxon>
        <taxon>Didymosphaeria</taxon>
    </lineage>
</organism>
<comment type="caution">
    <text evidence="1">The sequence shown here is derived from an EMBL/GenBank/DDBJ whole genome shotgun (WGS) entry which is preliminary data.</text>
</comment>
<proteinExistence type="predicted"/>